<dbReference type="RefSeq" id="WP_142859121.1">
    <property type="nucleotide sequence ID" value="NZ_SGOE01000008.1"/>
</dbReference>
<evidence type="ECO:0000313" key="3">
    <source>
        <dbReference type="Proteomes" id="UP000317023"/>
    </source>
</evidence>
<proteinExistence type="predicted"/>
<dbReference type="AlphaFoldDB" id="A0A546XRU2"/>
<dbReference type="EMBL" id="SGOE01000008">
    <property type="protein sequence ID" value="TRB03471.1"/>
    <property type="molecule type" value="Genomic_DNA"/>
</dbReference>
<gene>
    <name evidence="2" type="ORF">EXN61_21655</name>
</gene>
<dbReference type="Proteomes" id="UP000317023">
    <property type="component" value="Unassembled WGS sequence"/>
</dbReference>
<reference evidence="2 3" key="1">
    <citation type="journal article" date="2019" name="Appl. Microbiol. Biotechnol.">
        <title>Differential efficiency of wild type rhizogenic strains for rol gene transformation of plants.</title>
        <authorList>
            <person name="Desmet S."/>
            <person name="De Keyser E."/>
            <person name="Van Vaerenbergh J."/>
            <person name="Baeyen S."/>
            <person name="Van Huylenbroeck J."/>
            <person name="Geelen D."/>
            <person name="Dhooghe E."/>
        </authorList>
    </citation>
    <scope>NUCLEOTIDE SEQUENCE [LARGE SCALE GENOMIC DNA]</scope>
    <source>
        <strain evidence="2 3">MAFF210266</strain>
    </source>
</reference>
<accession>A0A546XRU2</accession>
<name>A0A546XRU2_AGRTU</name>
<evidence type="ECO:0000313" key="2">
    <source>
        <dbReference type="EMBL" id="TRB03471.1"/>
    </source>
</evidence>
<sequence>MAFPSEVQAILDALEPEVRKAFLDAIGRITSQAQLQTVIGHIQNGNIEAAIAALRVDPVFFQPLDRALSDAYYRGGVAALAALPKIPDPFRAVRRFLASMEDMTAPTCGQDHTSQTSSPPLPKE</sequence>
<feature type="region of interest" description="Disordered" evidence="1">
    <location>
        <begin position="104"/>
        <end position="124"/>
    </location>
</feature>
<protein>
    <submittedName>
        <fullName evidence="2">Uncharacterized protein</fullName>
    </submittedName>
</protein>
<comment type="caution">
    <text evidence="2">The sequence shown here is derived from an EMBL/GenBank/DDBJ whole genome shotgun (WGS) entry which is preliminary data.</text>
</comment>
<evidence type="ECO:0000256" key="1">
    <source>
        <dbReference type="SAM" id="MobiDB-lite"/>
    </source>
</evidence>
<organism evidence="2 3">
    <name type="scientific">Agrobacterium tumefaciens</name>
    <dbReference type="NCBI Taxonomy" id="358"/>
    <lineage>
        <taxon>Bacteria</taxon>
        <taxon>Pseudomonadati</taxon>
        <taxon>Pseudomonadota</taxon>
        <taxon>Alphaproteobacteria</taxon>
        <taxon>Hyphomicrobiales</taxon>
        <taxon>Rhizobiaceae</taxon>
        <taxon>Rhizobium/Agrobacterium group</taxon>
        <taxon>Agrobacterium</taxon>
        <taxon>Agrobacterium tumefaciens complex</taxon>
    </lineage>
</organism>